<dbReference type="EMBL" id="BAABME010011125">
    <property type="protein sequence ID" value="GAA0183276.1"/>
    <property type="molecule type" value="Genomic_DNA"/>
</dbReference>
<evidence type="ECO:0000313" key="3">
    <source>
        <dbReference type="Proteomes" id="UP001454036"/>
    </source>
</evidence>
<reference evidence="2 3" key="1">
    <citation type="submission" date="2024-01" db="EMBL/GenBank/DDBJ databases">
        <title>The complete chloroplast genome sequence of Lithospermum erythrorhizon: insights into the phylogenetic relationship among Boraginaceae species and the maternal lineages of purple gromwells.</title>
        <authorList>
            <person name="Okada T."/>
            <person name="Watanabe K."/>
        </authorList>
    </citation>
    <scope>NUCLEOTIDE SEQUENCE [LARGE SCALE GENOMIC DNA]</scope>
</reference>
<dbReference type="AlphaFoldDB" id="A0AAV3RNL7"/>
<dbReference type="Proteomes" id="UP001454036">
    <property type="component" value="Unassembled WGS sequence"/>
</dbReference>
<keyword evidence="3" id="KW-1185">Reference proteome</keyword>
<comment type="caution">
    <text evidence="2">The sequence shown here is derived from an EMBL/GenBank/DDBJ whole genome shotgun (WGS) entry which is preliminary data.</text>
</comment>
<proteinExistence type="predicted"/>
<protein>
    <submittedName>
        <fullName evidence="2">Uncharacterized protein</fullName>
    </submittedName>
</protein>
<evidence type="ECO:0000256" key="1">
    <source>
        <dbReference type="SAM" id="MobiDB-lite"/>
    </source>
</evidence>
<sequence length="92" mass="10163">MARTKRTATLKPYPPPPNKRSRSTGGVKIVTPPSSPPPTPQWADSTTMALAKSKLAIYQHSMELDGELTRERAKLNRLRKQLQELHPPGGGH</sequence>
<gene>
    <name evidence="2" type="ORF">LIER_30715</name>
</gene>
<accession>A0AAV3RNL7</accession>
<name>A0AAV3RNL7_LITER</name>
<evidence type="ECO:0000313" key="2">
    <source>
        <dbReference type="EMBL" id="GAA0183276.1"/>
    </source>
</evidence>
<organism evidence="2 3">
    <name type="scientific">Lithospermum erythrorhizon</name>
    <name type="common">Purple gromwell</name>
    <name type="synonym">Lithospermum officinale var. erythrorhizon</name>
    <dbReference type="NCBI Taxonomy" id="34254"/>
    <lineage>
        <taxon>Eukaryota</taxon>
        <taxon>Viridiplantae</taxon>
        <taxon>Streptophyta</taxon>
        <taxon>Embryophyta</taxon>
        <taxon>Tracheophyta</taxon>
        <taxon>Spermatophyta</taxon>
        <taxon>Magnoliopsida</taxon>
        <taxon>eudicotyledons</taxon>
        <taxon>Gunneridae</taxon>
        <taxon>Pentapetalae</taxon>
        <taxon>asterids</taxon>
        <taxon>lamiids</taxon>
        <taxon>Boraginales</taxon>
        <taxon>Boraginaceae</taxon>
        <taxon>Boraginoideae</taxon>
        <taxon>Lithospermeae</taxon>
        <taxon>Lithospermum</taxon>
    </lineage>
</organism>
<feature type="region of interest" description="Disordered" evidence="1">
    <location>
        <begin position="1"/>
        <end position="44"/>
    </location>
</feature>